<dbReference type="InterPro" id="IPR002931">
    <property type="entry name" value="Transglutaminase-like"/>
</dbReference>
<evidence type="ECO:0000313" key="4">
    <source>
        <dbReference type="Proteomes" id="UP000188879"/>
    </source>
</evidence>
<feature type="chain" id="PRO_5012505211" description="Transglutaminase-like domain-containing protein" evidence="1">
    <location>
        <begin position="24"/>
        <end position="359"/>
    </location>
</feature>
<feature type="signal peptide" evidence="1">
    <location>
        <begin position="1"/>
        <end position="23"/>
    </location>
</feature>
<keyword evidence="1" id="KW-0732">Signal</keyword>
<proteinExistence type="predicted"/>
<dbReference type="InterPro" id="IPR038765">
    <property type="entry name" value="Papain-like_cys_pep_sf"/>
</dbReference>
<evidence type="ECO:0000256" key="1">
    <source>
        <dbReference type="SAM" id="SignalP"/>
    </source>
</evidence>
<gene>
    <name evidence="3" type="ORF">BKE38_10525</name>
</gene>
<dbReference type="PROSITE" id="PS51318">
    <property type="entry name" value="TAT"/>
    <property type="match status" value="1"/>
</dbReference>
<name>A0A1V2H2W0_9PROT</name>
<dbReference type="Proteomes" id="UP000188879">
    <property type="component" value="Unassembled WGS sequence"/>
</dbReference>
<dbReference type="RefSeq" id="WP_076957312.1">
    <property type="nucleotide sequence ID" value="NZ_MLCO01000087.1"/>
</dbReference>
<dbReference type="Pfam" id="PF01841">
    <property type="entry name" value="Transglut_core"/>
    <property type="match status" value="1"/>
</dbReference>
<feature type="domain" description="Transglutaminase-like" evidence="2">
    <location>
        <begin position="197"/>
        <end position="271"/>
    </location>
</feature>
<protein>
    <recommendedName>
        <fullName evidence="2">Transglutaminase-like domain-containing protein</fullName>
    </recommendedName>
</protein>
<sequence length="359" mass="38502">MQRRALLSSLAALPAGLALGSLARPAAAQASLPAGWRRFEVTTQVTLPETPGPAQLWLPLAQTAGGYQAGIDLRWQSAASGGIVRDDRYGAALLKLDWAADQAGPRSLSLVQTIATRDRDGAASGLAATRAERAFWLEPSESVPVDGIVKATADRITAGIQEPRARLRALYDWVVDNTARNPETPGCGLGDVRGMLESGNLSGKCADINGLMTGLARAAGFPARDVYGIRTAGSGQFRTLGTTSSDISKAQHCRTEIYLEQEGWFPVDPADVRKVVLDHRLAVDSLEIRALRDRLFGHWEMNWIGFNSATDIVLPGALGQQKPNFAFLMYPCAFTPAGQPDCLDPASFRYAISARELTA</sequence>
<dbReference type="SMART" id="SM00460">
    <property type="entry name" value="TGc"/>
    <property type="match status" value="1"/>
</dbReference>
<evidence type="ECO:0000313" key="3">
    <source>
        <dbReference type="EMBL" id="ONG54260.1"/>
    </source>
</evidence>
<comment type="caution">
    <text evidence="3">The sequence shown here is derived from an EMBL/GenBank/DDBJ whole genome shotgun (WGS) entry which is preliminary data.</text>
</comment>
<accession>A0A1V2H2W0</accession>
<dbReference type="PANTHER" id="PTHR38339:SF1">
    <property type="entry name" value="TRANSGLUTAMINASE-LIKE DOMAIN-CONTAINING PROTEIN"/>
    <property type="match status" value="1"/>
</dbReference>
<dbReference type="AlphaFoldDB" id="A0A1V2H2W0"/>
<dbReference type="InterPro" id="IPR006311">
    <property type="entry name" value="TAT_signal"/>
</dbReference>
<dbReference type="SUPFAM" id="SSF54001">
    <property type="entry name" value="Cysteine proteinases"/>
    <property type="match status" value="1"/>
</dbReference>
<keyword evidence="4" id="KW-1185">Reference proteome</keyword>
<dbReference type="EMBL" id="MLCO01000087">
    <property type="protein sequence ID" value="ONG54260.1"/>
    <property type="molecule type" value="Genomic_DNA"/>
</dbReference>
<reference evidence="3 4" key="1">
    <citation type="submission" date="2016-10" db="EMBL/GenBank/DDBJ databases">
        <title>Draft Genome sequence of Roseomonas sp. strain M3.</title>
        <authorList>
            <person name="Subhash Y."/>
            <person name="Lee S."/>
        </authorList>
    </citation>
    <scope>NUCLEOTIDE SEQUENCE [LARGE SCALE GENOMIC DNA]</scope>
    <source>
        <strain evidence="3 4">M3</strain>
    </source>
</reference>
<dbReference type="PANTHER" id="PTHR38339">
    <property type="entry name" value="TRANSGLUTAMINASE DOMAIN PROTEIN"/>
    <property type="match status" value="1"/>
</dbReference>
<dbReference type="OrthoDB" id="9804872at2"/>
<evidence type="ECO:0000259" key="2">
    <source>
        <dbReference type="SMART" id="SM00460"/>
    </source>
</evidence>
<dbReference type="Gene3D" id="3.10.620.30">
    <property type="match status" value="1"/>
</dbReference>
<organism evidence="3 4">
    <name type="scientific">Teichococcus deserti</name>
    <dbReference type="NCBI Taxonomy" id="1817963"/>
    <lineage>
        <taxon>Bacteria</taxon>
        <taxon>Pseudomonadati</taxon>
        <taxon>Pseudomonadota</taxon>
        <taxon>Alphaproteobacteria</taxon>
        <taxon>Acetobacterales</taxon>
        <taxon>Roseomonadaceae</taxon>
        <taxon>Roseomonas</taxon>
    </lineage>
</organism>